<evidence type="ECO:0000313" key="3">
    <source>
        <dbReference type="Proteomes" id="UP000827284"/>
    </source>
</evidence>
<sequence>MKMLSLIALGMLSIPALIKAQTIGPCHPYPGAAAGDVLTLISNYLNNDETPTVTEGTMANVTYGTAAIVTTNVAGVGAITYDDMVRRALTAVGSCALSDLGSMSGSYVTSDGQRTCYLFAGSAASCV</sequence>
<feature type="signal peptide" evidence="1">
    <location>
        <begin position="1"/>
        <end position="20"/>
    </location>
</feature>
<reference evidence="2" key="2">
    <citation type="journal article" date="2022" name="Microbiol. Resour. Announc.">
        <title>Whole-Genome Sequence of Entomortierella parvispora E1425, a Mucoromycotan Fungus Associated with Burkholderiaceae-Related Endosymbiotic Bacteria.</title>
        <authorList>
            <person name="Herlambang A."/>
            <person name="Guo Y."/>
            <person name="Takashima Y."/>
            <person name="Narisawa K."/>
            <person name="Ohta H."/>
            <person name="Nishizawa T."/>
        </authorList>
    </citation>
    <scope>NUCLEOTIDE SEQUENCE</scope>
    <source>
        <strain evidence="2">E1425</strain>
    </source>
</reference>
<gene>
    <name evidence="2" type="ORF">EMPS_06498</name>
</gene>
<evidence type="ECO:0000256" key="1">
    <source>
        <dbReference type="SAM" id="SignalP"/>
    </source>
</evidence>
<accession>A0A9P3LXT0</accession>
<dbReference type="AlphaFoldDB" id="A0A9P3LXT0"/>
<dbReference type="Proteomes" id="UP000827284">
    <property type="component" value="Unassembled WGS sequence"/>
</dbReference>
<comment type="caution">
    <text evidence="2">The sequence shown here is derived from an EMBL/GenBank/DDBJ whole genome shotgun (WGS) entry which is preliminary data.</text>
</comment>
<keyword evidence="3" id="KW-1185">Reference proteome</keyword>
<dbReference type="EMBL" id="BQFW01000008">
    <property type="protein sequence ID" value="GJJ74140.1"/>
    <property type="molecule type" value="Genomic_DNA"/>
</dbReference>
<proteinExistence type="predicted"/>
<name>A0A9P3LXT0_9FUNG</name>
<organism evidence="2 3">
    <name type="scientific">Entomortierella parvispora</name>
    <dbReference type="NCBI Taxonomy" id="205924"/>
    <lineage>
        <taxon>Eukaryota</taxon>
        <taxon>Fungi</taxon>
        <taxon>Fungi incertae sedis</taxon>
        <taxon>Mucoromycota</taxon>
        <taxon>Mortierellomycotina</taxon>
        <taxon>Mortierellomycetes</taxon>
        <taxon>Mortierellales</taxon>
        <taxon>Mortierellaceae</taxon>
        <taxon>Entomortierella</taxon>
    </lineage>
</organism>
<protein>
    <submittedName>
        <fullName evidence="2">Uncharacterized protein</fullName>
    </submittedName>
</protein>
<keyword evidence="1" id="KW-0732">Signal</keyword>
<dbReference type="OrthoDB" id="2954591at2759"/>
<feature type="chain" id="PRO_5040194198" evidence="1">
    <location>
        <begin position="21"/>
        <end position="127"/>
    </location>
</feature>
<reference evidence="2" key="1">
    <citation type="submission" date="2021-11" db="EMBL/GenBank/DDBJ databases">
        <authorList>
            <person name="Herlambang A."/>
            <person name="Guo Y."/>
            <person name="Takashima Y."/>
            <person name="Nishizawa T."/>
        </authorList>
    </citation>
    <scope>NUCLEOTIDE SEQUENCE</scope>
    <source>
        <strain evidence="2">E1425</strain>
    </source>
</reference>
<evidence type="ECO:0000313" key="2">
    <source>
        <dbReference type="EMBL" id="GJJ74140.1"/>
    </source>
</evidence>